<dbReference type="Proteomes" id="UP000541610">
    <property type="component" value="Unassembled WGS sequence"/>
</dbReference>
<dbReference type="PANTHER" id="PTHR19446">
    <property type="entry name" value="REVERSE TRANSCRIPTASES"/>
    <property type="match status" value="1"/>
</dbReference>
<dbReference type="PROSITE" id="PS50878">
    <property type="entry name" value="RT_POL"/>
    <property type="match status" value="1"/>
</dbReference>
<evidence type="ECO:0000313" key="2">
    <source>
        <dbReference type="EMBL" id="KAF4684956.1"/>
    </source>
</evidence>
<comment type="caution">
    <text evidence="2">The sequence shown here is derived from an EMBL/GenBank/DDBJ whole genome shotgun (WGS) entry which is preliminary data.</text>
</comment>
<proteinExistence type="predicted"/>
<sequence length="1256" mass="135543">MLWSTAPYRSHPSQRRNGRLFEEAVTGMDFVCENLGAAPTFSRSGSSKVDDVGTSRIDVTFSEGDTYYVDGWNVSDSPGLWDHFPITFYVKSTARQNPTPSRVDLHDLSAFSYDATDWGLYKRLTDDTPWPPRTLTVQDPSDIQRRLETLVNFLQNSAKASTRLKTAPKRSTVPVQWWDDELRCARASLARTIRRGSADDIKLAKGAYKALIFRKKQAAYERFINDLNDVPDKQFFRRIRGKTSSSARLLEDDATLDDTLNRLCDAFVGPPIDVSCRSPFPQVHDAPVLNHPLFDLSDLKSVLNARVSSAAKAPGPDGLRWKHLQEAGDATLLELLDIINLSVCHGFVPELLKQSNICFLDKIGKDPSKVTSLRPITLTSVLSKTAEALVLLRLDPLRKLIYDDKRQFAYLGGRSTTDVHKAVCSWASGNKNWALISIDYTNAFGELDREKIFSSLRTRNVNEAYIRWIASWLSMRPASARYGESKRDCLCYEKGCPQGGVLSCFLFIIAMDDAANLITERLPKLNGVTYKWICYADDSYLMVSWGKKLSAKMLAVIKKSLRIISQVVLSFGLVLQPAKTQVLSNRKHCLEGLNGLCDQMKILGVIFTANLSFAAHFRYRASLASTKSSLVLRFVRANAGLNSSICTSVYHKIIIPIIGYAMAAIGPYLAMISYKRIVDPVGSAFLRRAFRLRRSTPLNFIYLLANTDPISDVLLDKTVCHHLHKQSVIDHLPNGRLRCSVWPGLLEERGLNPSTIHETTVARPFGGNLVRSRVNIHKTREEALANERNCNGDFKIYTDGSLTNDDRGLKVGSAFVVFKSTTTAAVVTTTSTTTAGVVTTTSTTTAGVVTTTSTTTAAVVTTTSTTTAAVVTTTSTTTAAVVTTTSTTTPAVVSTTTPAVVSTTTTTSRGGDCVDADAFCDSIKPHSYCMYWKLPSTCHGTDVPCSCDSRTTTTEVVTTTSTTTAAIVTTTSTTTAAIVTTTSTTTTEVVTTTSTTTTEVVTTTSTTTAAVGTTTSTTTAAVGTTTSTTTAAVGTTTSTTTAAVGTTTSTTTAEVVTTTTTIATTPAVVTTTTTTTPAVVTTTTTTTAERITTTTSTTSSSTPAGIVTTTTTTGGGGDCLDADAFCDSIKPHSYCMYWQYPSKCHGTNVQCSCAGQTSSTTSAESLTVTTTQPKTTSFKSTTTTTSRSDTIATSTSTSTLTSTISGPPCASGDAYCDSIMPGSYCMYWNSPPACYGSGHRRLNGRQLHPLTLCECD</sequence>
<accession>A0A7J6NMN4</accession>
<dbReference type="AlphaFoldDB" id="A0A7J6NMN4"/>
<reference evidence="2 3" key="1">
    <citation type="submission" date="2020-04" db="EMBL/GenBank/DDBJ databases">
        <title>Perkinsus olseni comparative genomics.</title>
        <authorList>
            <person name="Bogema D.R."/>
        </authorList>
    </citation>
    <scope>NUCLEOTIDE SEQUENCE [LARGE SCALE GENOMIC DNA]</scope>
    <source>
        <strain evidence="2">00978-12</strain>
    </source>
</reference>
<protein>
    <recommendedName>
        <fullName evidence="1">Reverse transcriptase domain-containing protein</fullName>
    </recommendedName>
</protein>
<evidence type="ECO:0000313" key="3">
    <source>
        <dbReference type="Proteomes" id="UP000541610"/>
    </source>
</evidence>
<dbReference type="InterPro" id="IPR000477">
    <property type="entry name" value="RT_dom"/>
</dbReference>
<dbReference type="Pfam" id="PF00078">
    <property type="entry name" value="RVT_1"/>
    <property type="match status" value="1"/>
</dbReference>
<organism evidence="2 3">
    <name type="scientific">Perkinsus olseni</name>
    <name type="common">Perkinsus atlanticus</name>
    <dbReference type="NCBI Taxonomy" id="32597"/>
    <lineage>
        <taxon>Eukaryota</taxon>
        <taxon>Sar</taxon>
        <taxon>Alveolata</taxon>
        <taxon>Perkinsozoa</taxon>
        <taxon>Perkinsea</taxon>
        <taxon>Perkinsida</taxon>
        <taxon>Perkinsidae</taxon>
        <taxon>Perkinsus</taxon>
    </lineage>
</organism>
<gene>
    <name evidence="2" type="ORF">FOZ60_007098</name>
</gene>
<dbReference type="CDD" id="cd01650">
    <property type="entry name" value="RT_nLTR_like"/>
    <property type="match status" value="1"/>
</dbReference>
<name>A0A7J6NMN4_PEROL</name>
<evidence type="ECO:0000259" key="1">
    <source>
        <dbReference type="PROSITE" id="PS50878"/>
    </source>
</evidence>
<dbReference type="OrthoDB" id="6628643at2759"/>
<dbReference type="EMBL" id="JABANP010000285">
    <property type="protein sequence ID" value="KAF4684956.1"/>
    <property type="molecule type" value="Genomic_DNA"/>
</dbReference>
<feature type="domain" description="Reverse transcriptase" evidence="1">
    <location>
        <begin position="341"/>
        <end position="607"/>
    </location>
</feature>